<feature type="transmembrane region" description="Helical" evidence="8">
    <location>
        <begin position="69"/>
        <end position="89"/>
    </location>
</feature>
<feature type="transmembrane region" description="Helical" evidence="8">
    <location>
        <begin position="109"/>
        <end position="131"/>
    </location>
</feature>
<feature type="transmembrane region" description="Helical" evidence="8">
    <location>
        <begin position="408"/>
        <end position="433"/>
    </location>
</feature>
<dbReference type="Proteomes" id="UP000657385">
    <property type="component" value="Unassembled WGS sequence"/>
</dbReference>
<keyword evidence="5 8" id="KW-1133">Transmembrane helix</keyword>
<evidence type="ECO:0000256" key="7">
    <source>
        <dbReference type="PIRNR" id="PIRNR002744"/>
    </source>
</evidence>
<dbReference type="Pfam" id="PF02133">
    <property type="entry name" value="Transp_cyt_pur"/>
    <property type="match status" value="1"/>
</dbReference>
<comment type="caution">
    <text evidence="9">The sequence shown here is derived from an EMBL/GenBank/DDBJ whole genome shotgun (WGS) entry which is preliminary data.</text>
</comment>
<comment type="subcellular location">
    <subcellularLocation>
        <location evidence="1">Membrane</location>
        <topology evidence="1">Multi-pass membrane protein</topology>
    </subcellularLocation>
</comment>
<feature type="transmembrane region" description="Helical" evidence="8">
    <location>
        <begin position="445"/>
        <end position="461"/>
    </location>
</feature>
<dbReference type="InterPro" id="IPR001248">
    <property type="entry name" value="Pur-cyt_permease"/>
</dbReference>
<sequence>MPVSTARTTDTTAQPGARSGRIEARSIDYVPLAERHGKVWHLFPVWFAGDAHLATVATGAIGVALGGNLIWTAIAVVTGCAFGTFFMAFHSTQGPQLGLPQMVQSRPQFGFMGALLVWIVALTTYIGYTAFNQVLVGSTMQHLVSLPTGVSYVGYAVVGILLAIVGYDFIHRASRWLTYLMLAALVVFSVGILAVNPFTHGQLDLGAFSLTPFLIQFFTAAVYQLSWSIYVSDYSRYLPPNVGVRSSFWWTYLGAGVGGAWMMLVGTVAAGLFPKADLVNSVISAGNELFPGFGVTLLVASVVPLLTIGTLNFYGASLTMLSSLDSIKQVKPTVAKRIATLVLVGVVSTAIAFGSDDSFLTQFGEFLTVLGYLFTPWTAINLVDFYVIRRGHYSIREIFNPRGIYGRWSWRGLVAYGVGFAAMIPFAVVGTHMGPVAQALNGTDVSMPIGLIVAAGLYVLLCRSLDLTAERAAVTAADRGLDADPVMDAGADMDADAGPA</sequence>
<feature type="transmembrane region" description="Helical" evidence="8">
    <location>
        <begin position="42"/>
        <end position="63"/>
    </location>
</feature>
<dbReference type="PANTHER" id="PTHR31806">
    <property type="entry name" value="PURINE-CYTOSINE PERMEASE FCY2-RELATED"/>
    <property type="match status" value="1"/>
</dbReference>
<feature type="transmembrane region" description="Helical" evidence="8">
    <location>
        <begin position="293"/>
        <end position="314"/>
    </location>
</feature>
<dbReference type="GO" id="GO:0005886">
    <property type="term" value="C:plasma membrane"/>
    <property type="evidence" value="ECO:0007669"/>
    <property type="project" value="TreeGrafter"/>
</dbReference>
<keyword evidence="4 8" id="KW-0812">Transmembrane</keyword>
<reference evidence="9" key="1">
    <citation type="submission" date="2020-11" db="EMBL/GenBank/DDBJ databases">
        <title>Isolation and identification of active actinomycetes.</title>
        <authorList>
            <person name="Yu B."/>
        </authorList>
    </citation>
    <scope>NUCLEOTIDE SEQUENCE</scope>
    <source>
        <strain evidence="9">NEAU-YB345</strain>
    </source>
</reference>
<dbReference type="InterPro" id="IPR026030">
    <property type="entry name" value="Pur-cyt_permease_Fcy2/21/22"/>
</dbReference>
<feature type="transmembrane region" description="Helical" evidence="8">
    <location>
        <begin position="151"/>
        <end position="170"/>
    </location>
</feature>
<evidence type="ECO:0000256" key="6">
    <source>
        <dbReference type="ARBA" id="ARBA00023136"/>
    </source>
</evidence>
<comment type="similarity">
    <text evidence="2 7">Belongs to the purine-cytosine permease (2.A.39) family.</text>
</comment>
<keyword evidence="3 7" id="KW-0813">Transport</keyword>
<dbReference type="AlphaFoldDB" id="A0A931BDH1"/>
<feature type="transmembrane region" description="Helical" evidence="8">
    <location>
        <begin position="207"/>
        <end position="227"/>
    </location>
</feature>
<feature type="transmembrane region" description="Helical" evidence="8">
    <location>
        <begin position="366"/>
        <end position="387"/>
    </location>
</feature>
<dbReference type="CDD" id="cd11484">
    <property type="entry name" value="SLC-NCS1sbd_CobB-like"/>
    <property type="match status" value="1"/>
</dbReference>
<feature type="transmembrane region" description="Helical" evidence="8">
    <location>
        <begin position="248"/>
        <end position="273"/>
    </location>
</feature>
<dbReference type="PANTHER" id="PTHR31806:SF1">
    <property type="entry name" value="PURINE-CYTOSINE PERMEASE FCY2-RELATED"/>
    <property type="match status" value="1"/>
</dbReference>
<dbReference type="EMBL" id="JADPRT010000012">
    <property type="protein sequence ID" value="MBF9071445.1"/>
    <property type="molecule type" value="Genomic_DNA"/>
</dbReference>
<evidence type="ECO:0000256" key="2">
    <source>
        <dbReference type="ARBA" id="ARBA00008974"/>
    </source>
</evidence>
<dbReference type="PIRSF" id="PIRSF002744">
    <property type="entry name" value="Pur-cyt_permease"/>
    <property type="match status" value="1"/>
</dbReference>
<name>A0A931BDH1_9ACTN</name>
<dbReference type="GO" id="GO:0022857">
    <property type="term" value="F:transmembrane transporter activity"/>
    <property type="evidence" value="ECO:0007669"/>
    <property type="project" value="InterPro"/>
</dbReference>
<keyword evidence="6 7" id="KW-0472">Membrane</keyword>
<feature type="transmembrane region" description="Helical" evidence="8">
    <location>
        <begin position="177"/>
        <end position="195"/>
    </location>
</feature>
<evidence type="ECO:0000256" key="1">
    <source>
        <dbReference type="ARBA" id="ARBA00004141"/>
    </source>
</evidence>
<accession>A0A931BDH1</accession>
<feature type="transmembrane region" description="Helical" evidence="8">
    <location>
        <begin position="334"/>
        <end position="354"/>
    </location>
</feature>
<keyword evidence="10" id="KW-1185">Reference proteome</keyword>
<proteinExistence type="inferred from homology"/>
<evidence type="ECO:0000313" key="10">
    <source>
        <dbReference type="Proteomes" id="UP000657385"/>
    </source>
</evidence>
<evidence type="ECO:0000313" key="9">
    <source>
        <dbReference type="EMBL" id="MBF9071445.1"/>
    </source>
</evidence>
<organism evidence="9 10">
    <name type="scientific">Streptacidiphilus fuscans</name>
    <dbReference type="NCBI Taxonomy" id="2789292"/>
    <lineage>
        <taxon>Bacteria</taxon>
        <taxon>Bacillati</taxon>
        <taxon>Actinomycetota</taxon>
        <taxon>Actinomycetes</taxon>
        <taxon>Kitasatosporales</taxon>
        <taxon>Streptomycetaceae</taxon>
        <taxon>Streptacidiphilus</taxon>
    </lineage>
</organism>
<protein>
    <submittedName>
        <fullName evidence="9">Cytosine permease</fullName>
    </submittedName>
</protein>
<gene>
    <name evidence="9" type="ORF">I2501_25820</name>
</gene>
<evidence type="ECO:0000256" key="3">
    <source>
        <dbReference type="ARBA" id="ARBA00022448"/>
    </source>
</evidence>
<dbReference type="Gene3D" id="1.10.4160.10">
    <property type="entry name" value="Hydantoin permease"/>
    <property type="match status" value="1"/>
</dbReference>
<evidence type="ECO:0000256" key="5">
    <source>
        <dbReference type="ARBA" id="ARBA00022989"/>
    </source>
</evidence>
<evidence type="ECO:0000256" key="4">
    <source>
        <dbReference type="ARBA" id="ARBA00022692"/>
    </source>
</evidence>
<evidence type="ECO:0000256" key="8">
    <source>
        <dbReference type="SAM" id="Phobius"/>
    </source>
</evidence>
<dbReference type="RefSeq" id="WP_196196626.1">
    <property type="nucleotide sequence ID" value="NZ_JADPRT010000012.1"/>
</dbReference>